<proteinExistence type="predicted"/>
<organism evidence="1 2">
    <name type="scientific">Peribacillus frigoritolerans</name>
    <dbReference type="NCBI Taxonomy" id="450367"/>
    <lineage>
        <taxon>Bacteria</taxon>
        <taxon>Bacillati</taxon>
        <taxon>Bacillota</taxon>
        <taxon>Bacilli</taxon>
        <taxon>Bacillales</taxon>
        <taxon>Bacillaceae</taxon>
        <taxon>Peribacillus</taxon>
    </lineage>
</organism>
<reference evidence="1" key="1">
    <citation type="submission" date="2021-04" db="EMBL/GenBank/DDBJ databases">
        <title>Whole genome sequencing of Enterococci isolates from hospitalized patients.</title>
        <authorList>
            <person name="Ogoti B.M."/>
            <person name="Onyambu F.G."/>
        </authorList>
    </citation>
    <scope>NUCLEOTIDE SEQUENCE</scope>
    <source>
        <strain evidence="1">242</strain>
    </source>
</reference>
<dbReference type="Proteomes" id="UP000680045">
    <property type="component" value="Unassembled WGS sequence"/>
</dbReference>
<protein>
    <submittedName>
        <fullName evidence="1">Uncharacterized protein</fullName>
    </submittedName>
</protein>
<sequence length="65" mass="7322">MDAIAKKINLDKFAGERIVDIAKQSGSRTSCFENVKNKYIVKLKPGKSLSAVKDKRKRIWNIIGT</sequence>
<dbReference type="EMBL" id="JAGTPW010000096">
    <property type="protein sequence ID" value="MBR8646396.1"/>
    <property type="molecule type" value="Genomic_DNA"/>
</dbReference>
<gene>
    <name evidence="1" type="ORF">KEH51_29510</name>
</gene>
<name>A0A941J981_9BACI</name>
<comment type="caution">
    <text evidence="1">The sequence shown here is derived from an EMBL/GenBank/DDBJ whole genome shotgun (WGS) entry which is preliminary data.</text>
</comment>
<evidence type="ECO:0000313" key="2">
    <source>
        <dbReference type="Proteomes" id="UP000680045"/>
    </source>
</evidence>
<dbReference type="AlphaFoldDB" id="A0A941J981"/>
<evidence type="ECO:0000313" key="1">
    <source>
        <dbReference type="EMBL" id="MBR8646396.1"/>
    </source>
</evidence>
<accession>A0A941J981</accession>